<keyword evidence="9" id="KW-1185">Reference proteome</keyword>
<dbReference type="GO" id="GO:0015833">
    <property type="term" value="P:peptide transport"/>
    <property type="evidence" value="ECO:0007669"/>
    <property type="project" value="InterPro"/>
</dbReference>
<dbReference type="InterPro" id="IPR013563">
    <property type="entry name" value="Oligopep_ABC_C"/>
</dbReference>
<evidence type="ECO:0000313" key="8">
    <source>
        <dbReference type="EMBL" id="MBB5752888.1"/>
    </source>
</evidence>
<proteinExistence type="inferred from homology"/>
<dbReference type="GO" id="GO:0055085">
    <property type="term" value="P:transmembrane transport"/>
    <property type="evidence" value="ECO:0007669"/>
    <property type="project" value="UniProtKB-ARBA"/>
</dbReference>
<comment type="subcellular location">
    <subcellularLocation>
        <location evidence="1">Cell inner membrane</location>
        <topology evidence="1">Peripheral membrane protein</topology>
    </subcellularLocation>
</comment>
<dbReference type="SMART" id="SM00382">
    <property type="entry name" value="AAA"/>
    <property type="match status" value="1"/>
</dbReference>
<dbReference type="InterPro" id="IPR017871">
    <property type="entry name" value="ABC_transporter-like_CS"/>
</dbReference>
<dbReference type="AlphaFoldDB" id="A0A7W9L1Q7"/>
<dbReference type="PANTHER" id="PTHR43776">
    <property type="entry name" value="TRANSPORT ATP-BINDING PROTEIN"/>
    <property type="match status" value="1"/>
</dbReference>
<evidence type="ECO:0000313" key="9">
    <source>
        <dbReference type="Proteomes" id="UP000523821"/>
    </source>
</evidence>
<accession>A0A7W9L1Q7</accession>
<dbReference type="GO" id="GO:0005524">
    <property type="term" value="F:ATP binding"/>
    <property type="evidence" value="ECO:0007669"/>
    <property type="project" value="UniProtKB-KW"/>
</dbReference>
<keyword evidence="4" id="KW-0547">Nucleotide-binding</keyword>
<evidence type="ECO:0000256" key="5">
    <source>
        <dbReference type="ARBA" id="ARBA00022840"/>
    </source>
</evidence>
<evidence type="ECO:0000256" key="6">
    <source>
        <dbReference type="SAM" id="MobiDB-lite"/>
    </source>
</evidence>
<dbReference type="NCBIfam" id="TIGR01727">
    <property type="entry name" value="oligo_HPY"/>
    <property type="match status" value="1"/>
</dbReference>
<dbReference type="FunFam" id="3.40.50.300:FF:000016">
    <property type="entry name" value="Oligopeptide ABC transporter ATP-binding component"/>
    <property type="match status" value="1"/>
</dbReference>
<feature type="domain" description="ABC transporter" evidence="7">
    <location>
        <begin position="5"/>
        <end position="255"/>
    </location>
</feature>
<organism evidence="8 9">
    <name type="scientific">Prosthecomicrobium pneumaticum</name>
    <dbReference type="NCBI Taxonomy" id="81895"/>
    <lineage>
        <taxon>Bacteria</taxon>
        <taxon>Pseudomonadati</taxon>
        <taxon>Pseudomonadota</taxon>
        <taxon>Alphaproteobacteria</taxon>
        <taxon>Hyphomicrobiales</taxon>
        <taxon>Kaistiaceae</taxon>
        <taxon>Prosthecomicrobium</taxon>
    </lineage>
</organism>
<dbReference type="Gene3D" id="3.40.50.300">
    <property type="entry name" value="P-loop containing nucleotide triphosphate hydrolases"/>
    <property type="match status" value="1"/>
</dbReference>
<reference evidence="8 9" key="1">
    <citation type="submission" date="2020-08" db="EMBL/GenBank/DDBJ databases">
        <title>Genomic Encyclopedia of Type Strains, Phase IV (KMG-IV): sequencing the most valuable type-strain genomes for metagenomic binning, comparative biology and taxonomic classification.</title>
        <authorList>
            <person name="Goeker M."/>
        </authorList>
    </citation>
    <scope>NUCLEOTIDE SEQUENCE [LARGE SCALE GENOMIC DNA]</scope>
    <source>
        <strain evidence="8 9">DSM 16268</strain>
    </source>
</reference>
<protein>
    <submittedName>
        <fullName evidence="8">Oligopeptide/dipeptide ABC transporter ATP-binding protein</fullName>
    </submittedName>
</protein>
<comment type="similarity">
    <text evidence="2">Belongs to the ABC transporter superfamily.</text>
</comment>
<evidence type="ECO:0000256" key="2">
    <source>
        <dbReference type="ARBA" id="ARBA00005417"/>
    </source>
</evidence>
<sequence>MTALVEAKGLKRFYKVGSGRTRGTLHALDGVDLSIGTGESVGLVGESGCGKSTLARVLARLVEPTAGSILFRGEDIAAIPLRRFVASPVRPRIQMVFQDPTESLNPHLTVGEAVADPIRRLTGVRDTAEIDRRAHAALERVGLPEVLIGRYPHQLSGGQKARVGIARAIAVEPELLILDEPTSALDVSVQAVVLKLLADLRDRLGMSYVFVSHDLDVVRLLCERVVVMYLGEVVESAPASALFEAPAHPYTRALIAAIPDPQRRGARPPRLDGSPKSPIDPDPNACRFYGRCPIGQPVCGTTKPPLKPVGAGHSAACHFAGPPAETLGSQGQ</sequence>
<comment type="caution">
    <text evidence="8">The sequence shown here is derived from an EMBL/GenBank/DDBJ whole genome shotgun (WGS) entry which is preliminary data.</text>
</comment>
<dbReference type="SUPFAM" id="SSF52540">
    <property type="entry name" value="P-loop containing nucleoside triphosphate hydrolases"/>
    <property type="match status" value="1"/>
</dbReference>
<gene>
    <name evidence="8" type="ORF">GGQ63_001942</name>
</gene>
<dbReference type="Pfam" id="PF08352">
    <property type="entry name" value="oligo_HPY"/>
    <property type="match status" value="1"/>
</dbReference>
<feature type="region of interest" description="Disordered" evidence="6">
    <location>
        <begin position="258"/>
        <end position="284"/>
    </location>
</feature>
<evidence type="ECO:0000256" key="1">
    <source>
        <dbReference type="ARBA" id="ARBA00004417"/>
    </source>
</evidence>
<dbReference type="PANTHER" id="PTHR43776:SF7">
    <property type="entry name" value="D,D-DIPEPTIDE TRANSPORT ATP-BINDING PROTEIN DDPF-RELATED"/>
    <property type="match status" value="1"/>
</dbReference>
<evidence type="ECO:0000256" key="4">
    <source>
        <dbReference type="ARBA" id="ARBA00022741"/>
    </source>
</evidence>
<dbReference type="Proteomes" id="UP000523821">
    <property type="component" value="Unassembled WGS sequence"/>
</dbReference>
<dbReference type="InterPro" id="IPR003439">
    <property type="entry name" value="ABC_transporter-like_ATP-bd"/>
</dbReference>
<dbReference type="InterPro" id="IPR003593">
    <property type="entry name" value="AAA+_ATPase"/>
</dbReference>
<name>A0A7W9L1Q7_9HYPH</name>
<dbReference type="CDD" id="cd03257">
    <property type="entry name" value="ABC_NikE_OppD_transporters"/>
    <property type="match status" value="1"/>
</dbReference>
<dbReference type="EMBL" id="JACHOO010000003">
    <property type="protein sequence ID" value="MBB5752888.1"/>
    <property type="molecule type" value="Genomic_DNA"/>
</dbReference>
<dbReference type="RefSeq" id="WP_183855100.1">
    <property type="nucleotide sequence ID" value="NZ_JACHOO010000003.1"/>
</dbReference>
<dbReference type="PROSITE" id="PS50893">
    <property type="entry name" value="ABC_TRANSPORTER_2"/>
    <property type="match status" value="1"/>
</dbReference>
<dbReference type="InterPro" id="IPR050319">
    <property type="entry name" value="ABC_transp_ATP-bind"/>
</dbReference>
<evidence type="ECO:0000259" key="7">
    <source>
        <dbReference type="PROSITE" id="PS50893"/>
    </source>
</evidence>
<dbReference type="GO" id="GO:0005886">
    <property type="term" value="C:plasma membrane"/>
    <property type="evidence" value="ECO:0007669"/>
    <property type="project" value="UniProtKB-SubCell"/>
</dbReference>
<dbReference type="InterPro" id="IPR027417">
    <property type="entry name" value="P-loop_NTPase"/>
</dbReference>
<dbReference type="GO" id="GO:0016887">
    <property type="term" value="F:ATP hydrolysis activity"/>
    <property type="evidence" value="ECO:0007669"/>
    <property type="project" value="InterPro"/>
</dbReference>
<keyword evidence="5 8" id="KW-0067">ATP-binding</keyword>
<dbReference type="PROSITE" id="PS00211">
    <property type="entry name" value="ABC_TRANSPORTER_1"/>
    <property type="match status" value="1"/>
</dbReference>
<evidence type="ECO:0000256" key="3">
    <source>
        <dbReference type="ARBA" id="ARBA00022448"/>
    </source>
</evidence>
<keyword evidence="3" id="KW-0813">Transport</keyword>
<dbReference type="Pfam" id="PF00005">
    <property type="entry name" value="ABC_tran"/>
    <property type="match status" value="1"/>
</dbReference>